<sequence>MEVSGECCKVQMATFWYRFTWLASCMQMRLPRGSDFIIFRASLSSFDGATAAAAARAGVGVGYAHNLLARDMTDQRVWDSAHHNRHTAGGWSLWRNENHDDVDLQEEKERCPGIIKQKPLEEEETSSKQMSGAIVLSLNYKNRRHPSLPINSTSCLKTKLKFTSPYPSFYCSFFLVMATCFGPICIMWQPPDSVPDEPPPSHAFFIGFRDRNAVQNHWLDGKQPATVLLYVPVRIETFAVEVVQVIHSNAVAMAYETTDNGHNVIAMVAEIPFRWFCPPQEVRQNQEEDDENEDEDEDDDEDEDEDDADEFEDGENETMDEVVSYSLEDGMDVDVDMVIPATKASIEALEKLEGLNSMGKCMICLEQLSLEDEVCRMPCSHVYHADCIIQWLKKSHMCPLCPLQDACRPKLKLSMPCMSSHNFL</sequence>
<feature type="compositionally biased region" description="Acidic residues" evidence="7">
    <location>
        <begin position="287"/>
        <end position="319"/>
    </location>
</feature>
<dbReference type="EMBL" id="QGNW01001602">
    <property type="protein sequence ID" value="RVW35559.1"/>
    <property type="molecule type" value="Genomic_DNA"/>
</dbReference>
<dbReference type="PANTHER" id="PTHR15710:SF77">
    <property type="entry name" value="RING-H2 FINGER PROTEIN ATL21B"/>
    <property type="match status" value="1"/>
</dbReference>
<dbReference type="AlphaFoldDB" id="A0A438DJG1"/>
<dbReference type="GO" id="GO:0061630">
    <property type="term" value="F:ubiquitin protein ligase activity"/>
    <property type="evidence" value="ECO:0007669"/>
    <property type="project" value="UniProtKB-EC"/>
</dbReference>
<keyword evidence="3" id="KW-0479">Metal-binding</keyword>
<dbReference type="GO" id="GO:0008270">
    <property type="term" value="F:zinc ion binding"/>
    <property type="evidence" value="ECO:0007669"/>
    <property type="project" value="UniProtKB-KW"/>
</dbReference>
<comment type="catalytic activity">
    <reaction evidence="1">
        <text>S-ubiquitinyl-[E2 ubiquitin-conjugating enzyme]-L-cysteine + [acceptor protein]-L-lysine = [E2 ubiquitin-conjugating enzyme]-L-cysteine + N(6)-ubiquitinyl-[acceptor protein]-L-lysine.</text>
        <dbReference type="EC" id="2.3.2.27"/>
    </reaction>
</comment>
<dbReference type="SUPFAM" id="SSF57850">
    <property type="entry name" value="RING/U-box"/>
    <property type="match status" value="1"/>
</dbReference>
<evidence type="ECO:0000256" key="7">
    <source>
        <dbReference type="SAM" id="MobiDB-lite"/>
    </source>
</evidence>
<dbReference type="SUPFAM" id="SSF48371">
    <property type="entry name" value="ARM repeat"/>
    <property type="match status" value="1"/>
</dbReference>
<evidence type="ECO:0000256" key="1">
    <source>
        <dbReference type="ARBA" id="ARBA00000900"/>
    </source>
</evidence>
<evidence type="ECO:0000256" key="5">
    <source>
        <dbReference type="ARBA" id="ARBA00022833"/>
    </source>
</evidence>
<dbReference type="PROSITE" id="PS50089">
    <property type="entry name" value="ZF_RING_2"/>
    <property type="match status" value="1"/>
</dbReference>
<evidence type="ECO:0000256" key="3">
    <source>
        <dbReference type="ARBA" id="ARBA00022723"/>
    </source>
</evidence>
<organism evidence="9 10">
    <name type="scientific">Vitis vinifera</name>
    <name type="common">Grape</name>
    <dbReference type="NCBI Taxonomy" id="29760"/>
    <lineage>
        <taxon>Eukaryota</taxon>
        <taxon>Viridiplantae</taxon>
        <taxon>Streptophyta</taxon>
        <taxon>Embryophyta</taxon>
        <taxon>Tracheophyta</taxon>
        <taxon>Spermatophyta</taxon>
        <taxon>Magnoliopsida</taxon>
        <taxon>eudicotyledons</taxon>
        <taxon>Gunneridae</taxon>
        <taxon>Pentapetalae</taxon>
        <taxon>rosids</taxon>
        <taxon>Vitales</taxon>
        <taxon>Vitaceae</taxon>
        <taxon>Viteae</taxon>
        <taxon>Vitis</taxon>
    </lineage>
</organism>
<evidence type="ECO:0000313" key="9">
    <source>
        <dbReference type="EMBL" id="RVW35559.1"/>
    </source>
</evidence>
<dbReference type="Gene3D" id="3.30.40.10">
    <property type="entry name" value="Zinc/RING finger domain, C3HC4 (zinc finger)"/>
    <property type="match status" value="1"/>
</dbReference>
<evidence type="ECO:0000259" key="8">
    <source>
        <dbReference type="PROSITE" id="PS50089"/>
    </source>
</evidence>
<proteinExistence type="predicted"/>
<feature type="domain" description="RING-type" evidence="8">
    <location>
        <begin position="361"/>
        <end position="401"/>
    </location>
</feature>
<reference evidence="9 10" key="1">
    <citation type="journal article" date="2018" name="PLoS Genet.">
        <title>Population sequencing reveals clonal diversity and ancestral inbreeding in the grapevine cultivar Chardonnay.</title>
        <authorList>
            <person name="Roach M.J."/>
            <person name="Johnson D.L."/>
            <person name="Bohlmann J."/>
            <person name="van Vuuren H.J."/>
            <person name="Jones S.J."/>
            <person name="Pretorius I.S."/>
            <person name="Schmidt S.A."/>
            <person name="Borneman A.R."/>
        </authorList>
    </citation>
    <scope>NUCLEOTIDE SEQUENCE [LARGE SCALE GENOMIC DNA]</scope>
    <source>
        <strain evidence="10">cv. Chardonnay</strain>
        <tissue evidence="9">Leaf</tissue>
    </source>
</reference>
<dbReference type="CDD" id="cd16454">
    <property type="entry name" value="RING-H2_PA-TM-RING"/>
    <property type="match status" value="1"/>
</dbReference>
<dbReference type="InterPro" id="IPR001841">
    <property type="entry name" value="Znf_RING"/>
</dbReference>
<dbReference type="InterPro" id="IPR016024">
    <property type="entry name" value="ARM-type_fold"/>
</dbReference>
<dbReference type="SMART" id="SM00184">
    <property type="entry name" value="RING"/>
    <property type="match status" value="1"/>
</dbReference>
<dbReference type="Pfam" id="PF13639">
    <property type="entry name" value="zf-RING_2"/>
    <property type="match status" value="1"/>
</dbReference>
<accession>A0A438DJG1</accession>
<evidence type="ECO:0000313" key="10">
    <source>
        <dbReference type="Proteomes" id="UP000288805"/>
    </source>
</evidence>
<feature type="region of interest" description="Disordered" evidence="7">
    <location>
        <begin position="282"/>
        <end position="319"/>
    </location>
</feature>
<gene>
    <name evidence="9" type="ORF">CK203_073817</name>
</gene>
<protein>
    <recommendedName>
        <fullName evidence="2">RING-type E3 ubiquitin transferase</fullName>
        <ecNumber evidence="2">2.3.2.27</ecNumber>
    </recommendedName>
</protein>
<comment type="caution">
    <text evidence="9">The sequence shown here is derived from an EMBL/GenBank/DDBJ whole genome shotgun (WGS) entry which is preliminary data.</text>
</comment>
<evidence type="ECO:0000256" key="6">
    <source>
        <dbReference type="PROSITE-ProRule" id="PRU00175"/>
    </source>
</evidence>
<keyword evidence="5" id="KW-0862">Zinc</keyword>
<evidence type="ECO:0000256" key="2">
    <source>
        <dbReference type="ARBA" id="ARBA00012483"/>
    </source>
</evidence>
<dbReference type="EC" id="2.3.2.27" evidence="2"/>
<dbReference type="InterPro" id="IPR013083">
    <property type="entry name" value="Znf_RING/FYVE/PHD"/>
</dbReference>
<evidence type="ECO:0000256" key="4">
    <source>
        <dbReference type="ARBA" id="ARBA00022771"/>
    </source>
</evidence>
<keyword evidence="4 6" id="KW-0863">Zinc-finger</keyword>
<name>A0A438DJG1_VITVI</name>
<dbReference type="Proteomes" id="UP000288805">
    <property type="component" value="Unassembled WGS sequence"/>
</dbReference>
<dbReference type="PANTHER" id="PTHR15710">
    <property type="entry name" value="E3 UBIQUITIN-PROTEIN LIGASE PRAJA"/>
    <property type="match status" value="1"/>
</dbReference>